<accession>A0A9P8T7C2</accession>
<name>A0A9P8T7C2_9ASCO</name>
<reference evidence="1" key="2">
    <citation type="submission" date="2021-01" db="EMBL/GenBank/DDBJ databases">
        <authorList>
            <person name="Schikora-Tamarit M.A."/>
        </authorList>
    </citation>
    <scope>NUCLEOTIDE SEQUENCE</scope>
    <source>
        <strain evidence="1">CBS6075</strain>
    </source>
</reference>
<dbReference type="RefSeq" id="XP_046062728.1">
    <property type="nucleotide sequence ID" value="XM_046202898.1"/>
</dbReference>
<proteinExistence type="predicted"/>
<sequence>MIDSNLITENKRDETAANEMDTKIKVNNKSLVNLSIDGSTRKYPSLSISEAILGFILIDKQMKYVQSNQISSFLLDIQSIFINCRKFPKCFVRVKKLNEISNK</sequence>
<protein>
    <submittedName>
        <fullName evidence="1">Uncharacterized protein</fullName>
    </submittedName>
</protein>
<gene>
    <name evidence="1" type="ORF">OGAPHI_002068</name>
</gene>
<reference evidence="1" key="1">
    <citation type="journal article" date="2021" name="Open Biol.">
        <title>Shared evolutionary footprints suggest mitochondrial oxidative damage underlies multiple complex I losses in fungi.</title>
        <authorList>
            <person name="Schikora-Tamarit M.A."/>
            <person name="Marcet-Houben M."/>
            <person name="Nosek J."/>
            <person name="Gabaldon T."/>
        </authorList>
    </citation>
    <scope>NUCLEOTIDE SEQUENCE</scope>
    <source>
        <strain evidence="1">CBS6075</strain>
    </source>
</reference>
<evidence type="ECO:0000313" key="1">
    <source>
        <dbReference type="EMBL" id="KAH3668314.1"/>
    </source>
</evidence>
<dbReference type="GeneID" id="70234035"/>
<keyword evidence="2" id="KW-1185">Reference proteome</keyword>
<comment type="caution">
    <text evidence="1">The sequence shown here is derived from an EMBL/GenBank/DDBJ whole genome shotgun (WGS) entry which is preliminary data.</text>
</comment>
<dbReference type="Proteomes" id="UP000769157">
    <property type="component" value="Unassembled WGS sequence"/>
</dbReference>
<evidence type="ECO:0000313" key="2">
    <source>
        <dbReference type="Proteomes" id="UP000769157"/>
    </source>
</evidence>
<dbReference type="AlphaFoldDB" id="A0A9P8T7C2"/>
<dbReference type="EMBL" id="JAEUBE010000158">
    <property type="protein sequence ID" value="KAH3668314.1"/>
    <property type="molecule type" value="Genomic_DNA"/>
</dbReference>
<organism evidence="1 2">
    <name type="scientific">Ogataea philodendri</name>
    <dbReference type="NCBI Taxonomy" id="1378263"/>
    <lineage>
        <taxon>Eukaryota</taxon>
        <taxon>Fungi</taxon>
        <taxon>Dikarya</taxon>
        <taxon>Ascomycota</taxon>
        <taxon>Saccharomycotina</taxon>
        <taxon>Pichiomycetes</taxon>
        <taxon>Pichiales</taxon>
        <taxon>Pichiaceae</taxon>
        <taxon>Ogataea</taxon>
    </lineage>
</organism>